<dbReference type="KEGG" id="nmus:H7A79_2489"/>
<accession>A0A7H1MFF1</accession>
<dbReference type="EMBL" id="CP060414">
    <property type="protein sequence ID" value="QNT60366.1"/>
    <property type="molecule type" value="Genomic_DNA"/>
</dbReference>
<evidence type="ECO:0000313" key="1">
    <source>
        <dbReference type="EMBL" id="QNT60366.1"/>
    </source>
</evidence>
<proteinExistence type="predicted"/>
<dbReference type="Proteomes" id="UP000516412">
    <property type="component" value="Chromosome"/>
</dbReference>
<evidence type="ECO:0000313" key="2">
    <source>
        <dbReference type="Proteomes" id="UP000516412"/>
    </source>
</evidence>
<organism evidence="1 2">
    <name type="scientific">Neisseria musculi</name>
    <dbReference type="NCBI Taxonomy" id="1815583"/>
    <lineage>
        <taxon>Bacteria</taxon>
        <taxon>Pseudomonadati</taxon>
        <taxon>Pseudomonadota</taxon>
        <taxon>Betaproteobacteria</taxon>
        <taxon>Neisseriales</taxon>
        <taxon>Neisseriaceae</taxon>
        <taxon>Neisseria</taxon>
    </lineage>
</organism>
<sequence length="64" mass="7432">MNLQPGAREILIHNLHTDEQSSLSAELGLVEKRPEDYIVHALIDFDDIDYFTPKPSFYMTWPGR</sequence>
<keyword evidence="2" id="KW-1185">Reference proteome</keyword>
<reference evidence="1" key="1">
    <citation type="submission" date="2024-06" db="EMBL/GenBank/DDBJ databases">
        <title>Complete Genome Sequence of mouse commensal type strain Neisseria musculi.</title>
        <authorList>
            <person name="Thapa E."/>
            <person name="Aluvathingal J."/>
            <person name="Nadendla S."/>
            <person name="Mehta A."/>
            <person name="Tettelin H."/>
            <person name="Weyand N.J."/>
        </authorList>
    </citation>
    <scope>NUCLEOTIDE SEQUENCE</scope>
    <source>
        <strain evidence="1">NW831</strain>
    </source>
</reference>
<protein>
    <submittedName>
        <fullName evidence="1">Type III restriction enzyme domain protein</fullName>
    </submittedName>
</protein>
<dbReference type="AlphaFoldDB" id="A0A7H1MFF1"/>
<gene>
    <name evidence="1" type="ORF">H7A79_2489</name>
</gene>
<dbReference type="REBASE" id="446324">
    <property type="entry name" value="Nmu831ORF2484P"/>
</dbReference>
<dbReference type="RefSeq" id="WP_246407961.1">
    <property type="nucleotide sequence ID" value="NZ_CP060414.2"/>
</dbReference>
<name>A0A7H1MFF1_9NEIS</name>